<dbReference type="EMBL" id="LR904940">
    <property type="protein sequence ID" value="CAD7253192.1"/>
    <property type="molecule type" value="Genomic_DNA"/>
</dbReference>
<keyword evidence="4 6" id="KW-0732">Signal</keyword>
<dbReference type="Proteomes" id="UP000677054">
    <property type="component" value="Unassembled WGS sequence"/>
</dbReference>
<keyword evidence="3" id="KW-0964">Secreted</keyword>
<organism evidence="8">
    <name type="scientific">Darwinula stevensoni</name>
    <dbReference type="NCBI Taxonomy" id="69355"/>
    <lineage>
        <taxon>Eukaryota</taxon>
        <taxon>Metazoa</taxon>
        <taxon>Ecdysozoa</taxon>
        <taxon>Arthropoda</taxon>
        <taxon>Crustacea</taxon>
        <taxon>Oligostraca</taxon>
        <taxon>Ostracoda</taxon>
        <taxon>Podocopa</taxon>
        <taxon>Podocopida</taxon>
        <taxon>Darwinulocopina</taxon>
        <taxon>Darwinuloidea</taxon>
        <taxon>Darwinulidae</taxon>
        <taxon>Darwinula</taxon>
    </lineage>
</organism>
<evidence type="ECO:0000313" key="9">
    <source>
        <dbReference type="Proteomes" id="UP000677054"/>
    </source>
</evidence>
<comment type="similarity">
    <text evidence="2">Belongs to the meteorin family.</text>
</comment>
<dbReference type="PANTHER" id="PTHR28593">
    <property type="entry name" value="METEORIN-LIKE PROTEIN"/>
    <property type="match status" value="1"/>
</dbReference>
<evidence type="ECO:0000256" key="1">
    <source>
        <dbReference type="ARBA" id="ARBA00004613"/>
    </source>
</evidence>
<sequence length="293" mass="32832">MHHSIVDSVIGRLKRIQGLLLISLVSLIQLPDNAMGRISDDCDWTGSGLGVEEGSREVFPVHLRCHQGQVDWSYPRGALRVILNPGAGGEFRGCIRVLNGSRGAMIHLEGHRTLHLLHSAYGESPVLGKELCFESWRGSAALVVEADAVMMRHEYHFQPRITFQYDLEPLVSPHHLNDECRPCDPEQLLHHFCASEFLYRGVVRGMETNEEEEKTGLLIAVTKVLREASHDETNEVPSNERRVYLPLKCGVKPSGSQEHLFMGRRKLGLSTLRCAPTMDEWARALKTSPLPCS</sequence>
<dbReference type="InterPro" id="IPR051998">
    <property type="entry name" value="Meteorin-like"/>
</dbReference>
<evidence type="ECO:0000256" key="4">
    <source>
        <dbReference type="ARBA" id="ARBA00022729"/>
    </source>
</evidence>
<reference evidence="8" key="1">
    <citation type="submission" date="2020-11" db="EMBL/GenBank/DDBJ databases">
        <authorList>
            <person name="Tran Van P."/>
        </authorList>
    </citation>
    <scope>NUCLEOTIDE SEQUENCE</scope>
</reference>
<accession>A0A7R9AFS9</accession>
<dbReference type="GO" id="GO:0005179">
    <property type="term" value="F:hormone activity"/>
    <property type="evidence" value="ECO:0007669"/>
    <property type="project" value="TreeGrafter"/>
</dbReference>
<dbReference type="InterPro" id="IPR001134">
    <property type="entry name" value="Netrin_domain"/>
</dbReference>
<feature type="chain" id="PRO_5036209926" description="NTR domain-containing protein" evidence="6">
    <location>
        <begin position="37"/>
        <end position="293"/>
    </location>
</feature>
<evidence type="ECO:0000256" key="3">
    <source>
        <dbReference type="ARBA" id="ARBA00022525"/>
    </source>
</evidence>
<evidence type="ECO:0000256" key="2">
    <source>
        <dbReference type="ARBA" id="ARBA00005669"/>
    </source>
</evidence>
<dbReference type="AlphaFoldDB" id="A0A7R9AFS9"/>
<evidence type="ECO:0000256" key="5">
    <source>
        <dbReference type="ARBA" id="ARBA00023157"/>
    </source>
</evidence>
<dbReference type="EMBL" id="CAJPEV010005423">
    <property type="protein sequence ID" value="CAG0903143.1"/>
    <property type="molecule type" value="Genomic_DNA"/>
</dbReference>
<feature type="domain" description="NTR" evidence="7">
    <location>
        <begin position="180"/>
        <end position="293"/>
    </location>
</feature>
<keyword evidence="9" id="KW-1185">Reference proteome</keyword>
<evidence type="ECO:0000313" key="8">
    <source>
        <dbReference type="EMBL" id="CAD7253192.1"/>
    </source>
</evidence>
<dbReference type="GO" id="GO:0005615">
    <property type="term" value="C:extracellular space"/>
    <property type="evidence" value="ECO:0007669"/>
    <property type="project" value="TreeGrafter"/>
</dbReference>
<dbReference type="PANTHER" id="PTHR28593:SF3">
    <property type="entry name" value="METEORIN-LIKE PROTEIN"/>
    <property type="match status" value="1"/>
</dbReference>
<evidence type="ECO:0000259" key="7">
    <source>
        <dbReference type="PROSITE" id="PS50189"/>
    </source>
</evidence>
<keyword evidence="5" id="KW-1015">Disulfide bond</keyword>
<gene>
    <name evidence="8" type="ORF">DSTB1V02_LOCUS12942</name>
</gene>
<dbReference type="OrthoDB" id="6092325at2759"/>
<protein>
    <recommendedName>
        <fullName evidence="7">NTR domain-containing protein</fullName>
    </recommendedName>
</protein>
<feature type="signal peptide" evidence="6">
    <location>
        <begin position="1"/>
        <end position="36"/>
    </location>
</feature>
<proteinExistence type="inferred from homology"/>
<name>A0A7R9AFS9_9CRUS</name>
<dbReference type="PROSITE" id="PS50189">
    <property type="entry name" value="NTR"/>
    <property type="match status" value="1"/>
</dbReference>
<comment type="subcellular location">
    <subcellularLocation>
        <location evidence="1">Secreted</location>
    </subcellularLocation>
</comment>
<evidence type="ECO:0000256" key="6">
    <source>
        <dbReference type="SAM" id="SignalP"/>
    </source>
</evidence>